<keyword evidence="2" id="KW-1185">Reference proteome</keyword>
<dbReference type="Pfam" id="PF05721">
    <property type="entry name" value="PhyH"/>
    <property type="match status" value="1"/>
</dbReference>
<evidence type="ECO:0000313" key="1">
    <source>
        <dbReference type="EMBL" id="ODO02015.1"/>
    </source>
</evidence>
<dbReference type="EMBL" id="AWGH01000006">
    <property type="protein sequence ID" value="ODO02015.1"/>
    <property type="molecule type" value="Genomic_DNA"/>
</dbReference>
<evidence type="ECO:0000313" key="2">
    <source>
        <dbReference type="Proteomes" id="UP000094819"/>
    </source>
</evidence>
<dbReference type="OrthoDB" id="445007at2759"/>
<name>A0A1E3JMC6_9TREE</name>
<dbReference type="Proteomes" id="UP000094819">
    <property type="component" value="Unassembled WGS sequence"/>
</dbReference>
<organism evidence="1 2">
    <name type="scientific">Cryptococcus wingfieldii CBS 7118</name>
    <dbReference type="NCBI Taxonomy" id="1295528"/>
    <lineage>
        <taxon>Eukaryota</taxon>
        <taxon>Fungi</taxon>
        <taxon>Dikarya</taxon>
        <taxon>Basidiomycota</taxon>
        <taxon>Agaricomycotina</taxon>
        <taxon>Tremellomycetes</taxon>
        <taxon>Tremellales</taxon>
        <taxon>Cryptococcaceae</taxon>
        <taxon>Cryptococcus</taxon>
    </lineage>
</organism>
<proteinExistence type="predicted"/>
<sequence length="147" mass="16085">MVAATAALKLVPGVQRQPLHKDHIPYQTRPDPNNPLFTPMVGCLVAGFKCTITNGATTVTPGRPRLKSVPMPRAGSALFILGSTYHGAGENKCTQDDPEAIRTLYAFAGQRDYLGKIRRRLTGYYKSVGGVGYVEDHQDAAEYMFKK</sequence>
<dbReference type="InterPro" id="IPR008775">
    <property type="entry name" value="Phytyl_CoA_dOase-like"/>
</dbReference>
<dbReference type="AlphaFoldDB" id="A0A1E3JMC6"/>
<dbReference type="SUPFAM" id="SSF51197">
    <property type="entry name" value="Clavaminate synthase-like"/>
    <property type="match status" value="1"/>
</dbReference>
<protein>
    <recommendedName>
        <fullName evidence="3">Phytanoyl-CoA dioxygenase</fullName>
    </recommendedName>
</protein>
<dbReference type="RefSeq" id="XP_019033267.1">
    <property type="nucleotide sequence ID" value="XM_019174888.1"/>
</dbReference>
<accession>A0A1E3JMC6</accession>
<dbReference type="Gene3D" id="2.60.120.620">
    <property type="entry name" value="q2cbj1_9rhob like domain"/>
    <property type="match status" value="1"/>
</dbReference>
<reference evidence="1 2" key="1">
    <citation type="submission" date="2016-06" db="EMBL/GenBank/DDBJ databases">
        <title>Evolution of pathogenesis and genome organization in the Tremellales.</title>
        <authorList>
            <person name="Cuomo C."/>
            <person name="Litvintseva A."/>
            <person name="Heitman J."/>
            <person name="Chen Y."/>
            <person name="Sun S."/>
            <person name="Springer D."/>
            <person name="Dromer F."/>
            <person name="Young S."/>
            <person name="Zeng Q."/>
            <person name="Chapman S."/>
            <person name="Gujja S."/>
            <person name="Saif S."/>
            <person name="Birren B."/>
        </authorList>
    </citation>
    <scope>NUCLEOTIDE SEQUENCE [LARGE SCALE GENOMIC DNA]</scope>
    <source>
        <strain evidence="1 2">CBS 7118</strain>
    </source>
</reference>
<gene>
    <name evidence="1" type="ORF">L198_02746</name>
</gene>
<dbReference type="GeneID" id="30191959"/>
<evidence type="ECO:0008006" key="3">
    <source>
        <dbReference type="Google" id="ProtNLM"/>
    </source>
</evidence>
<comment type="caution">
    <text evidence="1">The sequence shown here is derived from an EMBL/GenBank/DDBJ whole genome shotgun (WGS) entry which is preliminary data.</text>
</comment>